<proteinExistence type="predicted"/>
<dbReference type="Gene3D" id="3.30.40.10">
    <property type="entry name" value="Zinc/RING finger domain, C3HC4 (zinc finger)"/>
    <property type="match status" value="1"/>
</dbReference>
<gene>
    <name evidence="2" type="primary">TC.CPA1</name>
</gene>
<dbReference type="PROSITE" id="PS50271">
    <property type="entry name" value="ZF_UBP"/>
    <property type="match status" value="1"/>
</dbReference>
<dbReference type="SMART" id="SM00290">
    <property type="entry name" value="ZnF_UBP"/>
    <property type="match status" value="1"/>
</dbReference>
<dbReference type="EMBL" id="KF900353">
    <property type="protein sequence ID" value="AIE91953.1"/>
    <property type="molecule type" value="Genomic_DNA"/>
</dbReference>
<evidence type="ECO:0000259" key="1">
    <source>
        <dbReference type="PROSITE" id="PS50271"/>
    </source>
</evidence>
<dbReference type="AlphaFoldDB" id="A0A075FL34"/>
<dbReference type="InterPro" id="IPR001607">
    <property type="entry name" value="Znf_UBP"/>
</dbReference>
<dbReference type="InterPro" id="IPR013083">
    <property type="entry name" value="Znf_RING/FYVE/PHD"/>
</dbReference>
<dbReference type="GO" id="GO:0008270">
    <property type="term" value="F:zinc ion binding"/>
    <property type="evidence" value="ECO:0007669"/>
    <property type="project" value="InterPro"/>
</dbReference>
<reference evidence="2" key="1">
    <citation type="journal article" date="2014" name="Genome Biol. Evol.">
        <title>Pangenome evidence for extensive interdomain horizontal transfer affecting lineage core and shell genes in uncultured planktonic thaumarchaeota and euryarchaeota.</title>
        <authorList>
            <person name="Deschamps P."/>
            <person name="Zivanovic Y."/>
            <person name="Moreira D."/>
            <person name="Rodriguez-Valera F."/>
            <person name="Lopez-Garcia P."/>
        </authorList>
    </citation>
    <scope>NUCLEOTIDE SEQUENCE</scope>
</reference>
<feature type="domain" description="UBP-type" evidence="1">
    <location>
        <begin position="3"/>
        <end position="85"/>
    </location>
</feature>
<protein>
    <submittedName>
        <fullName evidence="2">Zinc finger UBP-type protein (TC.CPA1)</fullName>
    </submittedName>
</protein>
<sequence length="85" mass="9735">MGNKCEHYAQANDQISPNTKECEECEKEKTPWVALRMCLTCGHVGCCDSSVGLHATKHFKETGHPVMIAVPSKSWKWCYIHEEYY</sequence>
<organism evidence="2">
    <name type="scientific">uncultured marine thaumarchaeote AD1000_18_B11</name>
    <dbReference type="NCBI Taxonomy" id="1455896"/>
    <lineage>
        <taxon>Archaea</taxon>
        <taxon>Nitrososphaerota</taxon>
        <taxon>environmental samples</taxon>
    </lineage>
</organism>
<evidence type="ECO:0000313" key="2">
    <source>
        <dbReference type="EMBL" id="AIE91953.1"/>
    </source>
</evidence>
<dbReference type="Pfam" id="PF02148">
    <property type="entry name" value="zf-UBP"/>
    <property type="match status" value="1"/>
</dbReference>
<name>A0A075FL34_9ARCH</name>
<dbReference type="SUPFAM" id="SSF57850">
    <property type="entry name" value="RING/U-box"/>
    <property type="match status" value="1"/>
</dbReference>
<accession>A0A075FL34</accession>